<organism evidence="1 2">
    <name type="scientific">Euroglyphus maynei</name>
    <name type="common">Mayne's house dust mite</name>
    <dbReference type="NCBI Taxonomy" id="6958"/>
    <lineage>
        <taxon>Eukaryota</taxon>
        <taxon>Metazoa</taxon>
        <taxon>Ecdysozoa</taxon>
        <taxon>Arthropoda</taxon>
        <taxon>Chelicerata</taxon>
        <taxon>Arachnida</taxon>
        <taxon>Acari</taxon>
        <taxon>Acariformes</taxon>
        <taxon>Sarcoptiformes</taxon>
        <taxon>Astigmata</taxon>
        <taxon>Psoroptidia</taxon>
        <taxon>Analgoidea</taxon>
        <taxon>Pyroglyphidae</taxon>
        <taxon>Pyroglyphinae</taxon>
        <taxon>Euroglyphus</taxon>
    </lineage>
</organism>
<keyword evidence="2" id="KW-1185">Reference proteome</keyword>
<sequence>MKTKFHESHSQDEPHVLKHTVKKPVYQEVHEVILPRRQITQEIKPVLEDIQTLVARKSYGGGDALGGGAGGAYGG</sequence>
<evidence type="ECO:0000313" key="1">
    <source>
        <dbReference type="EMBL" id="OTF82081.1"/>
    </source>
</evidence>
<reference evidence="1 2" key="1">
    <citation type="submission" date="2017-03" db="EMBL/GenBank/DDBJ databases">
        <title>Genome Survey of Euroglyphus maynei.</title>
        <authorList>
            <person name="Arlian L.G."/>
            <person name="Morgan M.S."/>
            <person name="Rider S.D."/>
        </authorList>
    </citation>
    <scope>NUCLEOTIDE SEQUENCE [LARGE SCALE GENOMIC DNA]</scope>
    <source>
        <strain evidence="1">Arlian Lab</strain>
        <tissue evidence="1">Whole body</tissue>
    </source>
</reference>
<protein>
    <recommendedName>
        <fullName evidence="3">DFP2-like protein</fullName>
    </recommendedName>
</protein>
<dbReference type="Proteomes" id="UP000194236">
    <property type="component" value="Unassembled WGS sequence"/>
</dbReference>
<feature type="non-terminal residue" evidence="1">
    <location>
        <position position="75"/>
    </location>
</feature>
<evidence type="ECO:0008006" key="3">
    <source>
        <dbReference type="Google" id="ProtNLM"/>
    </source>
</evidence>
<accession>A0A1Y3BM66</accession>
<dbReference type="AlphaFoldDB" id="A0A1Y3BM66"/>
<comment type="caution">
    <text evidence="1">The sequence shown here is derived from an EMBL/GenBank/DDBJ whole genome shotgun (WGS) entry which is preliminary data.</text>
</comment>
<name>A0A1Y3BM66_EURMA</name>
<evidence type="ECO:0000313" key="2">
    <source>
        <dbReference type="Proteomes" id="UP000194236"/>
    </source>
</evidence>
<proteinExistence type="predicted"/>
<gene>
    <name evidence="1" type="ORF">BLA29_014808</name>
</gene>
<dbReference type="EMBL" id="MUJZ01010322">
    <property type="protein sequence ID" value="OTF82081.1"/>
    <property type="molecule type" value="Genomic_DNA"/>
</dbReference>